<evidence type="ECO:0000256" key="2">
    <source>
        <dbReference type="SAM" id="Phobius"/>
    </source>
</evidence>
<feature type="region of interest" description="Disordered" evidence="1">
    <location>
        <begin position="155"/>
        <end position="190"/>
    </location>
</feature>
<dbReference type="EMBL" id="MUGV01000011">
    <property type="protein sequence ID" value="OXA80804.1"/>
    <property type="molecule type" value="Genomic_DNA"/>
</dbReference>
<gene>
    <name evidence="3" type="ORF">B0A65_05740</name>
</gene>
<keyword evidence="2" id="KW-1133">Transmembrane helix</keyword>
<dbReference type="Proteomes" id="UP000198382">
    <property type="component" value="Unassembled WGS sequence"/>
</dbReference>
<dbReference type="RefSeq" id="WP_074659481.1">
    <property type="nucleotide sequence ID" value="NZ_MUGV01000011.1"/>
</dbReference>
<feature type="transmembrane region" description="Helical" evidence="2">
    <location>
        <begin position="64"/>
        <end position="85"/>
    </location>
</feature>
<proteinExistence type="predicted"/>
<evidence type="ECO:0000313" key="3">
    <source>
        <dbReference type="EMBL" id="OXA80804.1"/>
    </source>
</evidence>
<keyword evidence="2" id="KW-0472">Membrane</keyword>
<evidence type="ECO:0000256" key="1">
    <source>
        <dbReference type="SAM" id="MobiDB-lite"/>
    </source>
</evidence>
<feature type="transmembrane region" description="Helical" evidence="2">
    <location>
        <begin position="126"/>
        <end position="147"/>
    </location>
</feature>
<feature type="transmembrane region" description="Helical" evidence="2">
    <location>
        <begin position="38"/>
        <end position="58"/>
    </location>
</feature>
<name>A0ABX4BU75_FLAFR</name>
<accession>A0ABX4BU75</accession>
<comment type="caution">
    <text evidence="3">The sequence shown here is derived from an EMBL/GenBank/DDBJ whole genome shotgun (WGS) entry which is preliminary data.</text>
</comment>
<keyword evidence="4" id="KW-1185">Reference proteome</keyword>
<feature type="compositionally biased region" description="Pro residues" evidence="1">
    <location>
        <begin position="176"/>
        <end position="190"/>
    </location>
</feature>
<sequence length="190" mass="22290">MEDLEHQIKNEKIRQEWIEYRNSVLDNKSKSQDDFEKYINILASGGLVLSLTFFEKIVPLTQAIFKPFVIIGMFLMVITLLSNLYSHYKSIIDSDSTIKEIDEEKYNDIFRNIDKRNRKINRLNQVSIWALIFGIMCLIIFVAINIYHMNNDNQKVQERPNHPSPSIERQEKGRTTPPPPRNNPSPNPKK</sequence>
<evidence type="ECO:0008006" key="5">
    <source>
        <dbReference type="Google" id="ProtNLM"/>
    </source>
</evidence>
<evidence type="ECO:0000313" key="4">
    <source>
        <dbReference type="Proteomes" id="UP000198382"/>
    </source>
</evidence>
<organism evidence="3 4">
    <name type="scientific">Flavobacterium frigidimaris</name>
    <dbReference type="NCBI Taxonomy" id="262320"/>
    <lineage>
        <taxon>Bacteria</taxon>
        <taxon>Pseudomonadati</taxon>
        <taxon>Bacteroidota</taxon>
        <taxon>Flavobacteriia</taxon>
        <taxon>Flavobacteriales</taxon>
        <taxon>Flavobacteriaceae</taxon>
        <taxon>Flavobacterium</taxon>
    </lineage>
</organism>
<reference evidence="3 4" key="1">
    <citation type="submission" date="2016-11" db="EMBL/GenBank/DDBJ databases">
        <title>Whole genomes of Flavobacteriaceae.</title>
        <authorList>
            <person name="Stine C."/>
            <person name="Li C."/>
            <person name="Tadesse D."/>
        </authorList>
    </citation>
    <scope>NUCLEOTIDE SEQUENCE [LARGE SCALE GENOMIC DNA]</scope>
    <source>
        <strain evidence="3 4">DSM 15937</strain>
    </source>
</reference>
<keyword evidence="2" id="KW-0812">Transmembrane</keyword>
<protein>
    <recommendedName>
        <fullName evidence="5">Holin-X, holin superfamily III</fullName>
    </recommendedName>
</protein>